<proteinExistence type="predicted"/>
<keyword evidence="2" id="KW-1185">Reference proteome</keyword>
<evidence type="ECO:0000313" key="2">
    <source>
        <dbReference type="Proteomes" id="UP000814033"/>
    </source>
</evidence>
<reference evidence="1" key="1">
    <citation type="submission" date="2021-02" db="EMBL/GenBank/DDBJ databases">
        <authorList>
            <consortium name="DOE Joint Genome Institute"/>
            <person name="Ahrendt S."/>
            <person name="Looney B.P."/>
            <person name="Miyauchi S."/>
            <person name="Morin E."/>
            <person name="Drula E."/>
            <person name="Courty P.E."/>
            <person name="Chicoki N."/>
            <person name="Fauchery L."/>
            <person name="Kohler A."/>
            <person name="Kuo A."/>
            <person name="Labutti K."/>
            <person name="Pangilinan J."/>
            <person name="Lipzen A."/>
            <person name="Riley R."/>
            <person name="Andreopoulos W."/>
            <person name="He G."/>
            <person name="Johnson J."/>
            <person name="Barry K.W."/>
            <person name="Grigoriev I.V."/>
            <person name="Nagy L."/>
            <person name="Hibbett D."/>
            <person name="Henrissat B."/>
            <person name="Matheny P.B."/>
            <person name="Labbe J."/>
            <person name="Martin F."/>
        </authorList>
    </citation>
    <scope>NUCLEOTIDE SEQUENCE</scope>
    <source>
        <strain evidence="1">FP105234-sp</strain>
    </source>
</reference>
<dbReference type="EMBL" id="MU276283">
    <property type="protein sequence ID" value="KAI0039606.1"/>
    <property type="molecule type" value="Genomic_DNA"/>
</dbReference>
<reference evidence="1" key="2">
    <citation type="journal article" date="2022" name="New Phytol.">
        <title>Evolutionary transition to the ectomycorrhizal habit in the genomes of a hyperdiverse lineage of mushroom-forming fungi.</title>
        <authorList>
            <person name="Looney B."/>
            <person name="Miyauchi S."/>
            <person name="Morin E."/>
            <person name="Drula E."/>
            <person name="Courty P.E."/>
            <person name="Kohler A."/>
            <person name="Kuo A."/>
            <person name="LaButti K."/>
            <person name="Pangilinan J."/>
            <person name="Lipzen A."/>
            <person name="Riley R."/>
            <person name="Andreopoulos W."/>
            <person name="He G."/>
            <person name="Johnson J."/>
            <person name="Nolan M."/>
            <person name="Tritt A."/>
            <person name="Barry K.W."/>
            <person name="Grigoriev I.V."/>
            <person name="Nagy L.G."/>
            <person name="Hibbett D."/>
            <person name="Henrissat B."/>
            <person name="Matheny P.B."/>
            <person name="Labbe J."/>
            <person name="Martin F.M."/>
        </authorList>
    </citation>
    <scope>NUCLEOTIDE SEQUENCE</scope>
    <source>
        <strain evidence="1">FP105234-sp</strain>
    </source>
</reference>
<evidence type="ECO:0000313" key="1">
    <source>
        <dbReference type="EMBL" id="KAI0039606.1"/>
    </source>
</evidence>
<accession>A0ACB8R7J5</accession>
<dbReference type="Proteomes" id="UP000814033">
    <property type="component" value="Unassembled WGS sequence"/>
</dbReference>
<sequence length="1165" mass="129428">MELILSGLNRPGASQHAARIVEDFNRAHPAERLPPLRIAPVDNRDRLDYVSISLDPDLSPEPRPDVLEAVRQRLDGLEGLRASWRISPGPDRSRRIWFQADDLTQANILHPRLKTFLEEHNITYQSDFVFKSSSRVYFEVTSHDAFDTLKLHPPVFERRTFPPSRARFVQPCYGLEIAISGCSQIPDARRRFDAYIHNKYGPVVASSRLCLDGDVYCVVLKTWSVTARLLKDEFTAIKNDRTSSLFIDVVPPFLLYFLNGQGLPSNSRFLQYSPNPSMDPALHDLRAEVDSMREQGQSLVKTISQLASQHSRAMDDLRDQNQRTLAAVSTISASVAASTQLNAASATLESLRSERRQLQLMSMLAGNPEIVQQLTEQAAQLDNDIARQDEVVKHERQQVLALQQAVLPTLAPPGIRAPPPPSTSARTSRAREESPEDSASAPPPRRSRMSIRDMVRDSQEDMDTDEQVPSHSPGAAFPSHSASSALRGDASPPIQTPSGPELVRSSGMVPSYLTFAPPRLVAFAFIALLLLSLSTPALSSQTLHAVSVNANGLHDDMKTHAISGMISQSRPHIWSINETKSRASVASRLHTSGYSTFESHGQPARNSRSSKWGVIVGVRRDLQAQSVPVPSTLSGRVVATDIIIPTAGRHGFIHRVIAVYAPWNPGGDEPTPGTFWPLITDLCRSASHSWSVIGDCNVTLTTAESQSGSHLLSNRTHFLSFLNVARGHDLWSDQPDRDVASCYTYRGPFGSSIIDRAIHSNFGVLSGQISSTSTPRFLHPKRTERHRFDEFSRQVDGRIRDSPVLSAPIINDDISFSSVYSALTDVLLESAKASFQLPRAYAPGCRLIRNPTIAVIVTESKRLGRLIYAARQTTGAVFDLARRAPWVYAYLHAHQSLQASGSADSFLTFLIATQRLLSKLRYREERHELRDRAIRVASAQINSVLLGGSSKRLYSRSAYSSPPLALVDPDNPSLILTDPPAVKSATRDYFSRLYHHDDIPADTDKPWLQTHSVEAIRQRTAADPFQWPRPMSLSELRCLLRKGNQRPSPGPDKWEKWFVTHLSDTALTIVLELLNYEISRSHFPDVVKPSTLSTIHKRGSKLDLANYRGVESWAHRERVTVFALRRDQQKGFDRLSPEGFYDAISAYGLPSSIADLDSSAQTDVP</sequence>
<gene>
    <name evidence="1" type="ORF">FA95DRAFT_1503927</name>
</gene>
<feature type="non-terminal residue" evidence="1">
    <location>
        <position position="1165"/>
    </location>
</feature>
<comment type="caution">
    <text evidence="1">The sequence shown here is derived from an EMBL/GenBank/DDBJ whole genome shotgun (WGS) entry which is preliminary data.</text>
</comment>
<name>A0ACB8R7J5_9AGAM</name>
<organism evidence="1 2">
    <name type="scientific">Auriscalpium vulgare</name>
    <dbReference type="NCBI Taxonomy" id="40419"/>
    <lineage>
        <taxon>Eukaryota</taxon>
        <taxon>Fungi</taxon>
        <taxon>Dikarya</taxon>
        <taxon>Basidiomycota</taxon>
        <taxon>Agaricomycotina</taxon>
        <taxon>Agaricomycetes</taxon>
        <taxon>Russulales</taxon>
        <taxon>Auriscalpiaceae</taxon>
        <taxon>Auriscalpium</taxon>
    </lineage>
</organism>
<protein>
    <submittedName>
        <fullName evidence="1">Uncharacterized protein</fullName>
    </submittedName>
</protein>